<dbReference type="Pfam" id="PF00059">
    <property type="entry name" value="Lectin_C"/>
    <property type="match status" value="1"/>
</dbReference>
<dbReference type="PROSITE" id="PS00615">
    <property type="entry name" value="C_TYPE_LECTIN_1"/>
    <property type="match status" value="1"/>
</dbReference>
<evidence type="ECO:0000313" key="1">
    <source>
        <dbReference type="EMBL" id="CAB4037316.1"/>
    </source>
</evidence>
<feature type="non-terminal residue" evidence="1">
    <location>
        <position position="83"/>
    </location>
</feature>
<keyword evidence="2" id="KW-1185">Reference proteome</keyword>
<dbReference type="EMBL" id="CACRXK020022942">
    <property type="protein sequence ID" value="CAB4037316.1"/>
    <property type="molecule type" value="Genomic_DNA"/>
</dbReference>
<reference evidence="1" key="1">
    <citation type="submission" date="2020-04" db="EMBL/GenBank/DDBJ databases">
        <authorList>
            <person name="Alioto T."/>
            <person name="Alioto T."/>
            <person name="Gomez Garrido J."/>
        </authorList>
    </citation>
    <scope>NUCLEOTIDE SEQUENCE</scope>
    <source>
        <strain evidence="1">A484AB</strain>
    </source>
</reference>
<dbReference type="InterPro" id="IPR050111">
    <property type="entry name" value="C-type_lectin/snaclec_domain"/>
</dbReference>
<dbReference type="InterPro" id="IPR016186">
    <property type="entry name" value="C-type_lectin-like/link_sf"/>
</dbReference>
<dbReference type="OrthoDB" id="5982680at2759"/>
<organism evidence="1 2">
    <name type="scientific">Paramuricea clavata</name>
    <name type="common">Red gorgonian</name>
    <name type="synonym">Violescent sea-whip</name>
    <dbReference type="NCBI Taxonomy" id="317549"/>
    <lineage>
        <taxon>Eukaryota</taxon>
        <taxon>Metazoa</taxon>
        <taxon>Cnidaria</taxon>
        <taxon>Anthozoa</taxon>
        <taxon>Octocorallia</taxon>
        <taxon>Malacalcyonacea</taxon>
        <taxon>Plexauridae</taxon>
        <taxon>Paramuricea</taxon>
    </lineage>
</organism>
<dbReference type="CDD" id="cd00037">
    <property type="entry name" value="CLECT"/>
    <property type="match status" value="1"/>
</dbReference>
<sequence>MENEDATMYGDDYAYWIGLNDISSEGYYQWSDDSAFYYAKWGSSEPHDDEQQEDCVAITRSYFTEWRDLPCQLKSSYICESYN</sequence>
<protein>
    <submittedName>
        <fullName evidence="1">Uncharacterized protein</fullName>
    </submittedName>
</protein>
<dbReference type="Gene3D" id="3.10.100.10">
    <property type="entry name" value="Mannose-Binding Protein A, subunit A"/>
    <property type="match status" value="1"/>
</dbReference>
<dbReference type="InterPro" id="IPR016187">
    <property type="entry name" value="CTDL_fold"/>
</dbReference>
<name>A0A6S7JWQ1_PARCT</name>
<dbReference type="InterPro" id="IPR001304">
    <property type="entry name" value="C-type_lectin-like"/>
</dbReference>
<dbReference type="SUPFAM" id="SSF56436">
    <property type="entry name" value="C-type lectin-like"/>
    <property type="match status" value="1"/>
</dbReference>
<dbReference type="PANTHER" id="PTHR22803">
    <property type="entry name" value="MANNOSE, PHOSPHOLIPASE, LECTIN RECEPTOR RELATED"/>
    <property type="match status" value="1"/>
</dbReference>
<dbReference type="InterPro" id="IPR018378">
    <property type="entry name" value="C-type_lectin_CS"/>
</dbReference>
<dbReference type="Proteomes" id="UP001152795">
    <property type="component" value="Unassembled WGS sequence"/>
</dbReference>
<accession>A0A6S7JWQ1</accession>
<dbReference type="AlphaFoldDB" id="A0A6S7JWQ1"/>
<proteinExistence type="predicted"/>
<gene>
    <name evidence="1" type="ORF">PACLA_8A039013</name>
</gene>
<evidence type="ECO:0000313" key="2">
    <source>
        <dbReference type="Proteomes" id="UP001152795"/>
    </source>
</evidence>
<dbReference type="PROSITE" id="PS50041">
    <property type="entry name" value="C_TYPE_LECTIN_2"/>
    <property type="match status" value="1"/>
</dbReference>
<comment type="caution">
    <text evidence="1">The sequence shown here is derived from an EMBL/GenBank/DDBJ whole genome shotgun (WGS) entry which is preliminary data.</text>
</comment>